<feature type="transmembrane region" description="Helical" evidence="1">
    <location>
        <begin position="236"/>
        <end position="260"/>
    </location>
</feature>
<dbReference type="EMBL" id="LNIX01000005">
    <property type="protein sequence ID" value="OXA54831.1"/>
    <property type="molecule type" value="Genomic_DNA"/>
</dbReference>
<name>A0A226EDG0_FOLCA</name>
<comment type="caution">
    <text evidence="2">The sequence shown here is derived from an EMBL/GenBank/DDBJ whole genome shotgun (WGS) entry which is preliminary data.</text>
</comment>
<keyword evidence="1" id="KW-0812">Transmembrane</keyword>
<evidence type="ECO:0000256" key="1">
    <source>
        <dbReference type="SAM" id="Phobius"/>
    </source>
</evidence>
<keyword evidence="3" id="KW-1185">Reference proteome</keyword>
<evidence type="ECO:0000313" key="2">
    <source>
        <dbReference type="EMBL" id="OXA54831.1"/>
    </source>
</evidence>
<keyword evidence="1" id="KW-0472">Membrane</keyword>
<proteinExistence type="predicted"/>
<sequence length="295" mass="33522">MPKISRKVGVGSIQKIGPGLDPTAGIRGCSPPPQITHGQNKEKDLLTEMKLSLEFEQPLCLLANNATYCDQFYDQIFNTPAQFVLLFWTRSEIVRVLRVFFVSFIVLFVVRVNSSPIANLSREVNEAAVTERSRKAEVLKMVEAMTIHEQCKEMSINTCTENIEFEHPFTSFEEGISTELALLPMLALRDLGLFTGLSMGDDDDGFDLVNGTLISTPSNISRINIGYLFDPEDDPVSYFVIYLVFVTLVVFVFAGLTHFYRVVFHFNEKKHTDILRVRKILDQYSWLAQIKTNYN</sequence>
<keyword evidence="1" id="KW-1133">Transmembrane helix</keyword>
<evidence type="ECO:0000313" key="3">
    <source>
        <dbReference type="Proteomes" id="UP000198287"/>
    </source>
</evidence>
<dbReference type="AlphaFoldDB" id="A0A226EDG0"/>
<dbReference type="Proteomes" id="UP000198287">
    <property type="component" value="Unassembled WGS sequence"/>
</dbReference>
<protein>
    <submittedName>
        <fullName evidence="2">Uncharacterized protein</fullName>
    </submittedName>
</protein>
<organism evidence="2 3">
    <name type="scientific">Folsomia candida</name>
    <name type="common">Springtail</name>
    <dbReference type="NCBI Taxonomy" id="158441"/>
    <lineage>
        <taxon>Eukaryota</taxon>
        <taxon>Metazoa</taxon>
        <taxon>Ecdysozoa</taxon>
        <taxon>Arthropoda</taxon>
        <taxon>Hexapoda</taxon>
        <taxon>Collembola</taxon>
        <taxon>Entomobryomorpha</taxon>
        <taxon>Isotomoidea</taxon>
        <taxon>Isotomidae</taxon>
        <taxon>Proisotominae</taxon>
        <taxon>Folsomia</taxon>
    </lineage>
</organism>
<accession>A0A226EDG0</accession>
<feature type="transmembrane region" description="Helical" evidence="1">
    <location>
        <begin position="96"/>
        <end position="114"/>
    </location>
</feature>
<gene>
    <name evidence="2" type="ORF">Fcan01_11317</name>
</gene>
<reference evidence="2 3" key="1">
    <citation type="submission" date="2015-12" db="EMBL/GenBank/DDBJ databases">
        <title>The genome of Folsomia candida.</title>
        <authorList>
            <person name="Faddeeva A."/>
            <person name="Derks M.F."/>
            <person name="Anvar Y."/>
            <person name="Smit S."/>
            <person name="Van Straalen N."/>
            <person name="Roelofs D."/>
        </authorList>
    </citation>
    <scope>NUCLEOTIDE SEQUENCE [LARGE SCALE GENOMIC DNA]</scope>
    <source>
        <strain evidence="2 3">VU population</strain>
        <tissue evidence="2">Whole body</tissue>
    </source>
</reference>